<dbReference type="HAMAP" id="MF_00601">
    <property type="entry name" value="EutC"/>
    <property type="match status" value="1"/>
</dbReference>
<dbReference type="PANTHER" id="PTHR39330">
    <property type="entry name" value="ETHANOLAMINE AMMONIA-LYASE LIGHT CHAIN"/>
    <property type="match status" value="1"/>
</dbReference>
<organism evidence="6 7">
    <name type="scientific">Luteolibacter ambystomatis</name>
    <dbReference type="NCBI Taxonomy" id="2824561"/>
    <lineage>
        <taxon>Bacteria</taxon>
        <taxon>Pseudomonadati</taxon>
        <taxon>Verrucomicrobiota</taxon>
        <taxon>Verrucomicrobiia</taxon>
        <taxon>Verrucomicrobiales</taxon>
        <taxon>Verrucomicrobiaceae</taxon>
        <taxon>Luteolibacter</taxon>
    </lineage>
</organism>
<dbReference type="Gene3D" id="3.40.50.11240">
    <property type="entry name" value="Ethanolamine ammonia-lyase light chain (EutC)"/>
    <property type="match status" value="1"/>
</dbReference>
<dbReference type="PANTHER" id="PTHR39330:SF1">
    <property type="entry name" value="ETHANOLAMINE AMMONIA-LYASE SMALL SUBUNIT"/>
    <property type="match status" value="1"/>
</dbReference>
<dbReference type="Gene3D" id="1.10.30.40">
    <property type="entry name" value="Ethanolamine ammonia-lyase light chain (EutC), N-terminal domain"/>
    <property type="match status" value="1"/>
</dbReference>
<dbReference type="GO" id="GO:0008851">
    <property type="term" value="F:ethanolamine ammonia-lyase activity"/>
    <property type="evidence" value="ECO:0007669"/>
    <property type="project" value="UniProtKB-UniRule"/>
</dbReference>
<dbReference type="InterPro" id="IPR042255">
    <property type="entry name" value="EutC_N"/>
</dbReference>
<keyword evidence="3 5" id="KW-0170">Cobalt</keyword>
<gene>
    <name evidence="5 6" type="primary">eutC</name>
    <name evidence="6" type="ORF">KBB96_19830</name>
</gene>
<dbReference type="AlphaFoldDB" id="A0A975IZA7"/>
<dbReference type="PIRSF" id="PIRSF018982">
    <property type="entry name" value="EutC"/>
    <property type="match status" value="1"/>
</dbReference>
<dbReference type="EC" id="4.3.1.7" evidence="5"/>
<proteinExistence type="inferred from homology"/>
<keyword evidence="1 5" id="KW-0846">Cobalamin</keyword>
<feature type="binding site" evidence="5">
    <location>
        <position position="171"/>
    </location>
    <ligand>
        <name>adenosylcob(III)alamin</name>
        <dbReference type="ChEBI" id="CHEBI:18408"/>
    </ligand>
</feature>
<dbReference type="GO" id="GO:0006520">
    <property type="term" value="P:amino acid metabolic process"/>
    <property type="evidence" value="ECO:0007669"/>
    <property type="project" value="InterPro"/>
</dbReference>
<evidence type="ECO:0000313" key="6">
    <source>
        <dbReference type="EMBL" id="QUE51092.1"/>
    </source>
</evidence>
<comment type="similarity">
    <text evidence="5">Belongs to the EutC family.</text>
</comment>
<evidence type="ECO:0000313" key="7">
    <source>
        <dbReference type="Proteomes" id="UP000676169"/>
    </source>
</evidence>
<dbReference type="NCBIfam" id="NF003971">
    <property type="entry name" value="PRK05465.1"/>
    <property type="match status" value="1"/>
</dbReference>
<dbReference type="GO" id="GO:0009350">
    <property type="term" value="C:ethanolamine ammonia-lyase complex"/>
    <property type="evidence" value="ECO:0007669"/>
    <property type="project" value="UniProtKB-UniRule"/>
</dbReference>
<evidence type="ECO:0000256" key="1">
    <source>
        <dbReference type="ARBA" id="ARBA00022628"/>
    </source>
</evidence>
<dbReference type="KEGG" id="lamb:KBB96_19830"/>
<dbReference type="RefSeq" id="WP_211631231.1">
    <property type="nucleotide sequence ID" value="NZ_CP073100.1"/>
</dbReference>
<accession>A0A975IZA7</accession>
<feature type="binding site" evidence="5">
    <location>
        <position position="150"/>
    </location>
    <ligand>
        <name>adenosylcob(III)alamin</name>
        <dbReference type="ChEBI" id="CHEBI:18408"/>
    </ligand>
</feature>
<comment type="subunit">
    <text evidence="5">The basic unit is a heterodimer which dimerizes to form tetramers. The heterotetramers trimerize; 6 large subunits form a core ring with 6 small subunits projecting outwards.</text>
</comment>
<keyword evidence="2 5" id="KW-0456">Lyase</keyword>
<dbReference type="Pfam" id="PF05985">
    <property type="entry name" value="EutC"/>
    <property type="match status" value="1"/>
</dbReference>
<comment type="pathway">
    <text evidence="5">Amine and polyamine degradation; ethanolamine degradation.</text>
</comment>
<dbReference type="GO" id="GO:0031419">
    <property type="term" value="F:cobalamin binding"/>
    <property type="evidence" value="ECO:0007669"/>
    <property type="project" value="UniProtKB-UniRule"/>
</dbReference>
<comment type="subcellular location">
    <subcellularLocation>
        <location evidence="5">Bacterial microcompartment</location>
    </subcellularLocation>
</comment>
<sequence length="252" mass="26769">MNDPWQHLRGFTAARIALGRAGGSLPTAPLLDFRLSHARAKDAVLAPFDPLDLAEKLSGLHGHPLVLESRALDRATYLRRPDYGRALSQHSRELLEDVDRSADLAIVLSDGLSTRAVMEQAVPLLSALLPLLVKDGWIVAPLCIVRHGRVAIQDEVGGLLGAKLSLMLLGERPGLGSPDSLGAYFTFSPEAGKTDADRNCVSNIRPEGLAPELAARKLHALLTASYRLGLSGIGLKDDTPVMGLGGVTGIEG</sequence>
<dbReference type="EMBL" id="CP073100">
    <property type="protein sequence ID" value="QUE51092.1"/>
    <property type="molecule type" value="Genomic_DNA"/>
</dbReference>
<evidence type="ECO:0000256" key="4">
    <source>
        <dbReference type="ARBA" id="ARBA00024446"/>
    </source>
</evidence>
<keyword evidence="4 5" id="KW-1283">Bacterial microcompartment</keyword>
<dbReference type="InterPro" id="IPR042251">
    <property type="entry name" value="EutC_C"/>
</dbReference>
<name>A0A975IZA7_9BACT</name>
<dbReference type="InterPro" id="IPR009246">
    <property type="entry name" value="EutC"/>
</dbReference>
<dbReference type="GO" id="GO:0031471">
    <property type="term" value="C:ethanolamine degradation polyhedral organelle"/>
    <property type="evidence" value="ECO:0007669"/>
    <property type="project" value="UniProtKB-UniRule"/>
</dbReference>
<keyword evidence="7" id="KW-1185">Reference proteome</keyword>
<feature type="binding site" evidence="5">
    <location>
        <position position="200"/>
    </location>
    <ligand>
        <name>adenosylcob(III)alamin</name>
        <dbReference type="ChEBI" id="CHEBI:18408"/>
    </ligand>
</feature>
<evidence type="ECO:0000256" key="5">
    <source>
        <dbReference type="HAMAP-Rule" id="MF_00601"/>
    </source>
</evidence>
<comment type="function">
    <text evidence="5">Catalyzes the deamination of various vicinal amino-alcohols to oxo compounds. Allows this organism to utilize ethanolamine as the sole source of nitrogen and carbon in the presence of external vitamin B12.</text>
</comment>
<evidence type="ECO:0000256" key="3">
    <source>
        <dbReference type="ARBA" id="ARBA00023285"/>
    </source>
</evidence>
<dbReference type="Proteomes" id="UP000676169">
    <property type="component" value="Chromosome"/>
</dbReference>
<dbReference type="GO" id="GO:0046336">
    <property type="term" value="P:ethanolamine catabolic process"/>
    <property type="evidence" value="ECO:0007669"/>
    <property type="project" value="UniProtKB-UniRule"/>
</dbReference>
<comment type="catalytic activity">
    <reaction evidence="5">
        <text>ethanolamine = acetaldehyde + NH4(+)</text>
        <dbReference type="Rhea" id="RHEA:15313"/>
        <dbReference type="ChEBI" id="CHEBI:15343"/>
        <dbReference type="ChEBI" id="CHEBI:28938"/>
        <dbReference type="ChEBI" id="CHEBI:57603"/>
        <dbReference type="EC" id="4.3.1.7"/>
    </reaction>
</comment>
<evidence type="ECO:0000256" key="2">
    <source>
        <dbReference type="ARBA" id="ARBA00023239"/>
    </source>
</evidence>
<comment type="cofactor">
    <cofactor evidence="5">
        <name>adenosylcob(III)alamin</name>
        <dbReference type="ChEBI" id="CHEBI:18408"/>
    </cofactor>
    <text evidence="5">Binds between the large and small subunits.</text>
</comment>
<reference evidence="6" key="1">
    <citation type="submission" date="2021-04" db="EMBL/GenBank/DDBJ databases">
        <title>Luteolibacter sp. 32A isolated from the skin of an Anderson's salamander (Ambystoma andersonii).</title>
        <authorList>
            <person name="Spergser J."/>
            <person name="Busse H.-J."/>
        </authorList>
    </citation>
    <scope>NUCLEOTIDE SEQUENCE</scope>
    <source>
        <strain evidence="6">32A</strain>
    </source>
</reference>
<protein>
    <recommendedName>
        <fullName evidence="5">Ethanolamine ammonia-lyase small subunit</fullName>
        <shortName evidence="5">EAL small subunit</shortName>
        <ecNumber evidence="5">4.3.1.7</ecNumber>
    </recommendedName>
</protein>